<sequence>MKKGWRQLEREYLEHCEEEYGALADLVRPQLVHLLLGAELWSPLPHTSSKSRAEKESIPNFSDANDWHDIKAIRACKNPKGKQTDRTVALVSSIQIDSTKSILRTCRVHCPNITHTGRQSRTSEAYHLRLHHNEMAKLGRWSSGQMEAAHPPELPIHGAFIMAHFKENEGYFLERDLVTPPLPLQRFIFPWIENTFEKDMPERTASWVEECDREMEGIDGESAVKDDYHWSPEESSMARDACSAFSRRAMTDRVRFLRLLVRMRRVILQDAVLYLKPNKDGKILSNIIIESLPHISKSKLF</sequence>
<feature type="domain" description="Ndc10" evidence="1">
    <location>
        <begin position="53"/>
        <end position="273"/>
    </location>
</feature>
<dbReference type="AlphaFoldDB" id="A0A9P6MZR2"/>
<organism evidence="2 3">
    <name type="scientific">Entomortierella chlamydospora</name>
    <dbReference type="NCBI Taxonomy" id="101097"/>
    <lineage>
        <taxon>Eukaryota</taxon>
        <taxon>Fungi</taxon>
        <taxon>Fungi incertae sedis</taxon>
        <taxon>Mucoromycota</taxon>
        <taxon>Mortierellomycotina</taxon>
        <taxon>Mortierellomycetes</taxon>
        <taxon>Mortierellales</taxon>
        <taxon>Mortierellaceae</taxon>
        <taxon>Entomortierella</taxon>
    </lineage>
</organism>
<proteinExistence type="predicted"/>
<protein>
    <recommendedName>
        <fullName evidence="1">Ndc10 domain-containing protein</fullName>
    </recommendedName>
</protein>
<name>A0A9P6MZR2_9FUNG</name>
<keyword evidence="3" id="KW-1185">Reference proteome</keyword>
<dbReference type="Proteomes" id="UP000703661">
    <property type="component" value="Unassembled WGS sequence"/>
</dbReference>
<dbReference type="InterPro" id="IPR038279">
    <property type="entry name" value="Ndc10_dom2_sf"/>
</dbReference>
<dbReference type="GO" id="GO:0003677">
    <property type="term" value="F:DNA binding"/>
    <property type="evidence" value="ECO:0007669"/>
    <property type="project" value="InterPro"/>
</dbReference>
<dbReference type="Pfam" id="PF16787">
    <property type="entry name" value="NDC10_II"/>
    <property type="match status" value="1"/>
</dbReference>
<accession>A0A9P6MZR2</accession>
<dbReference type="EMBL" id="JAAAID010000338">
    <property type="protein sequence ID" value="KAG0018737.1"/>
    <property type="molecule type" value="Genomic_DNA"/>
</dbReference>
<evidence type="ECO:0000259" key="1">
    <source>
        <dbReference type="Pfam" id="PF16787"/>
    </source>
</evidence>
<evidence type="ECO:0000313" key="3">
    <source>
        <dbReference type="Proteomes" id="UP000703661"/>
    </source>
</evidence>
<dbReference type="Gene3D" id="1.10.443.20">
    <property type="entry name" value="Centromere DNA-binding protein complex CBF3 subunit, domain 2"/>
    <property type="match status" value="1"/>
</dbReference>
<reference evidence="2" key="1">
    <citation type="journal article" date="2020" name="Fungal Divers.">
        <title>Resolving the Mortierellaceae phylogeny through synthesis of multi-gene phylogenetics and phylogenomics.</title>
        <authorList>
            <person name="Vandepol N."/>
            <person name="Liber J."/>
            <person name="Desiro A."/>
            <person name="Na H."/>
            <person name="Kennedy M."/>
            <person name="Barry K."/>
            <person name="Grigoriev I.V."/>
            <person name="Miller A.N."/>
            <person name="O'Donnell K."/>
            <person name="Stajich J.E."/>
            <person name="Bonito G."/>
        </authorList>
    </citation>
    <scope>NUCLEOTIDE SEQUENCE</scope>
    <source>
        <strain evidence="2">NRRL 2769</strain>
    </source>
</reference>
<dbReference type="InterPro" id="IPR031872">
    <property type="entry name" value="NDC10_II"/>
</dbReference>
<evidence type="ECO:0000313" key="2">
    <source>
        <dbReference type="EMBL" id="KAG0018737.1"/>
    </source>
</evidence>
<gene>
    <name evidence="2" type="ORF">BGZ80_006801</name>
</gene>
<comment type="caution">
    <text evidence="2">The sequence shown here is derived from an EMBL/GenBank/DDBJ whole genome shotgun (WGS) entry which is preliminary data.</text>
</comment>